<dbReference type="InterPro" id="IPR038765">
    <property type="entry name" value="Papain-like_cys_pep_sf"/>
</dbReference>
<dbReference type="Gene3D" id="3.90.70.10">
    <property type="entry name" value="Cysteine proteinases"/>
    <property type="match status" value="1"/>
</dbReference>
<feature type="chain" id="PRO_5030974101" description="Peptidase C1A papain C-terminal domain-containing protein" evidence="3">
    <location>
        <begin position="17"/>
        <end position="369"/>
    </location>
</feature>
<feature type="signal peptide" evidence="3">
    <location>
        <begin position="1"/>
        <end position="16"/>
    </location>
</feature>
<dbReference type="Pfam" id="PF00112">
    <property type="entry name" value="Peptidase_C1"/>
    <property type="match status" value="1"/>
</dbReference>
<dbReference type="PROSITE" id="PS00139">
    <property type="entry name" value="THIOL_PROTEASE_CYS"/>
    <property type="match status" value="1"/>
</dbReference>
<feature type="domain" description="Peptidase C1A papain C-terminal" evidence="4">
    <location>
        <begin position="110"/>
        <end position="329"/>
    </location>
</feature>
<dbReference type="InterPro" id="IPR039417">
    <property type="entry name" value="Peptidase_C1A_papain-like"/>
</dbReference>
<dbReference type="InterPro" id="IPR025661">
    <property type="entry name" value="Pept_asp_AS"/>
</dbReference>
<dbReference type="GO" id="GO:0008234">
    <property type="term" value="F:cysteine-type peptidase activity"/>
    <property type="evidence" value="ECO:0007669"/>
    <property type="project" value="InterPro"/>
</dbReference>
<dbReference type="CDD" id="cd02248">
    <property type="entry name" value="Peptidase_C1A"/>
    <property type="match status" value="1"/>
</dbReference>
<evidence type="ECO:0000256" key="3">
    <source>
        <dbReference type="SAM" id="SignalP"/>
    </source>
</evidence>
<dbReference type="InterPro" id="IPR013201">
    <property type="entry name" value="Prot_inhib_I29"/>
</dbReference>
<evidence type="ECO:0008006" key="7">
    <source>
        <dbReference type="Google" id="ProtNLM"/>
    </source>
</evidence>
<evidence type="ECO:0000256" key="2">
    <source>
        <dbReference type="ARBA" id="ARBA00023157"/>
    </source>
</evidence>
<dbReference type="SMART" id="SM00848">
    <property type="entry name" value="Inhibitor_I29"/>
    <property type="match status" value="1"/>
</dbReference>
<accession>A0A7S2IQV0</accession>
<dbReference type="AlphaFoldDB" id="A0A7S2IQV0"/>
<dbReference type="InterPro" id="IPR000668">
    <property type="entry name" value="Peptidase_C1A_C"/>
</dbReference>
<evidence type="ECO:0000256" key="1">
    <source>
        <dbReference type="ARBA" id="ARBA00008455"/>
    </source>
</evidence>
<evidence type="ECO:0000313" key="6">
    <source>
        <dbReference type="EMBL" id="CAD9526424.1"/>
    </source>
</evidence>
<reference evidence="6" key="1">
    <citation type="submission" date="2021-01" db="EMBL/GenBank/DDBJ databases">
        <authorList>
            <person name="Corre E."/>
            <person name="Pelletier E."/>
            <person name="Niang G."/>
            <person name="Scheremetjew M."/>
            <person name="Finn R."/>
            <person name="Kale V."/>
            <person name="Holt S."/>
            <person name="Cochrane G."/>
            <person name="Meng A."/>
            <person name="Brown T."/>
            <person name="Cohen L."/>
        </authorList>
    </citation>
    <scope>NUCLEOTIDE SEQUENCE</scope>
    <source>
        <strain evidence="6">UTEX LB 985</strain>
    </source>
</reference>
<gene>
    <name evidence="6" type="ORF">CBRE1094_LOCUS36357</name>
</gene>
<dbReference type="InterPro" id="IPR000169">
    <property type="entry name" value="Pept_cys_AS"/>
</dbReference>
<sequence>MFALATAASLSALLAGERSDLSTYTFEAYVSEFGKSYATVEEHASRAAIFADNVAQILEHNSQRDKTWFMTINHFADMTNAEFKKARTGRAKTTKTFTAAPHFHTPLESLPDTLDWRTKEGVVTKAKDQGGCGSCWAFSATETLESAAALASGEAAPILSPQQIVSCSPNPQHCGGTGGCDGSTQELAFQYTETAGIVAESDYPYEGITGTCKQSKIGSPVVKNNGFVKLPGNNYTALMNAVATVGPIAISVAAGSMSWQFYGGGVYSGNRCGWDEDHAVGLVGYGKKGTKDYWIVRNSWGVSWGDEGFMYLERFGEGKEPCGMDDTPLDGGACAGDTKPEKLCGACGILSDSSYPTGVKMVKATPPTA</sequence>
<dbReference type="PRINTS" id="PR00705">
    <property type="entry name" value="PAPAIN"/>
</dbReference>
<dbReference type="FunFam" id="3.90.70.10:FF:000332">
    <property type="entry name" value="Cathepsin L1"/>
    <property type="match status" value="1"/>
</dbReference>
<organism evidence="6">
    <name type="scientific">Haptolina brevifila</name>
    <dbReference type="NCBI Taxonomy" id="156173"/>
    <lineage>
        <taxon>Eukaryota</taxon>
        <taxon>Haptista</taxon>
        <taxon>Haptophyta</taxon>
        <taxon>Prymnesiophyceae</taxon>
        <taxon>Prymnesiales</taxon>
        <taxon>Prymnesiaceae</taxon>
        <taxon>Haptolina</taxon>
    </lineage>
</organism>
<keyword evidence="3" id="KW-0732">Signal</keyword>
<dbReference type="Pfam" id="PF08246">
    <property type="entry name" value="Inhibitor_I29"/>
    <property type="match status" value="1"/>
</dbReference>
<comment type="similarity">
    <text evidence="1">Belongs to the peptidase C1 family.</text>
</comment>
<feature type="domain" description="Cathepsin propeptide inhibitor" evidence="5">
    <location>
        <begin position="26"/>
        <end position="83"/>
    </location>
</feature>
<protein>
    <recommendedName>
        <fullName evidence="7">Peptidase C1A papain C-terminal domain-containing protein</fullName>
    </recommendedName>
</protein>
<dbReference type="PROSITE" id="PS00640">
    <property type="entry name" value="THIOL_PROTEASE_ASN"/>
    <property type="match status" value="1"/>
</dbReference>
<dbReference type="InterPro" id="IPR013128">
    <property type="entry name" value="Peptidase_C1A"/>
</dbReference>
<dbReference type="SUPFAM" id="SSF54001">
    <property type="entry name" value="Cysteine proteinases"/>
    <property type="match status" value="1"/>
</dbReference>
<evidence type="ECO:0000259" key="4">
    <source>
        <dbReference type="SMART" id="SM00645"/>
    </source>
</evidence>
<name>A0A7S2IQV0_9EUKA</name>
<dbReference type="GO" id="GO:0006508">
    <property type="term" value="P:proteolysis"/>
    <property type="evidence" value="ECO:0007669"/>
    <property type="project" value="InterPro"/>
</dbReference>
<proteinExistence type="inferred from homology"/>
<dbReference type="PANTHER" id="PTHR12411">
    <property type="entry name" value="CYSTEINE PROTEASE FAMILY C1-RELATED"/>
    <property type="match status" value="1"/>
</dbReference>
<keyword evidence="2" id="KW-1015">Disulfide bond</keyword>
<evidence type="ECO:0000259" key="5">
    <source>
        <dbReference type="SMART" id="SM00848"/>
    </source>
</evidence>
<dbReference type="SMART" id="SM00645">
    <property type="entry name" value="Pept_C1"/>
    <property type="match status" value="1"/>
</dbReference>
<dbReference type="EMBL" id="HBGU01066666">
    <property type="protein sequence ID" value="CAD9526424.1"/>
    <property type="molecule type" value="Transcribed_RNA"/>
</dbReference>